<dbReference type="Proteomes" id="UP000061018">
    <property type="component" value="Chromosome"/>
</dbReference>
<sequence length="103" mass="11183">MRSNVRGRPPAESTLPASSTSPSATSSETTLLTEPELSPVTGPRENLLSGPSKYNRCNTAVRFSRRRSRTVRPLRTLTLAPSFGTPHRNLQVAGPLTRPSLEV</sequence>
<gene>
    <name evidence="2" type="ORF">SAM23877_7245</name>
</gene>
<dbReference type="KEGG" id="samb:SAM23877_7245"/>
<dbReference type="EMBL" id="CP012382">
    <property type="protein sequence ID" value="AKZ60288.1"/>
    <property type="molecule type" value="Genomic_DNA"/>
</dbReference>
<organism evidence="2 3">
    <name type="scientific">Streptomyces ambofaciens (strain ATCC 23877 / 3486 / DSM 40053 / JCM 4204 / NBRC 12836 / NRRL B-2516)</name>
    <dbReference type="NCBI Taxonomy" id="278992"/>
    <lineage>
        <taxon>Bacteria</taxon>
        <taxon>Bacillati</taxon>
        <taxon>Actinomycetota</taxon>
        <taxon>Actinomycetes</taxon>
        <taxon>Kitasatosporales</taxon>
        <taxon>Streptomycetaceae</taxon>
        <taxon>Streptomyces</taxon>
    </lineage>
</organism>
<protein>
    <submittedName>
        <fullName evidence="2">Uncharacterized protein</fullName>
    </submittedName>
</protein>
<proteinExistence type="predicted"/>
<dbReference type="AlphaFoldDB" id="A0A0K2B4X6"/>
<feature type="compositionally biased region" description="Low complexity" evidence="1">
    <location>
        <begin position="10"/>
        <end position="39"/>
    </location>
</feature>
<feature type="region of interest" description="Disordered" evidence="1">
    <location>
        <begin position="1"/>
        <end position="55"/>
    </location>
</feature>
<evidence type="ECO:0000256" key="1">
    <source>
        <dbReference type="SAM" id="MobiDB-lite"/>
    </source>
</evidence>
<reference evidence="3" key="1">
    <citation type="journal article" date="2015" name="J. Biotechnol.">
        <title>Complete genome sequence of Streptomyces ambofaciens ATCC 23877, the spiramycin producer.</title>
        <authorList>
            <person name="Thibessard A."/>
            <person name="Haas D."/>
            <person name="Gerbaud C."/>
            <person name="Aigle B."/>
            <person name="Lautru S."/>
            <person name="Pernodet J.L."/>
            <person name="Leblond P."/>
        </authorList>
    </citation>
    <scope>NUCLEOTIDE SEQUENCE [LARGE SCALE GENOMIC DNA]</scope>
    <source>
        <strain evidence="3">ATCC 23877 / 3486 / DSM 40053 / JCM 4204 / NBRC 12836 / NRRL B-2516</strain>
    </source>
</reference>
<evidence type="ECO:0000313" key="3">
    <source>
        <dbReference type="Proteomes" id="UP000061018"/>
    </source>
</evidence>
<accession>A0A0K2B4X6</accession>
<evidence type="ECO:0000313" key="2">
    <source>
        <dbReference type="EMBL" id="AKZ60288.1"/>
    </source>
</evidence>
<name>A0A0K2B4X6_STRA7</name>